<feature type="chain" id="PRO_5035316745" evidence="1">
    <location>
        <begin position="50"/>
        <end position="113"/>
    </location>
</feature>
<evidence type="ECO:0000256" key="1">
    <source>
        <dbReference type="SAM" id="SignalP"/>
    </source>
</evidence>
<accession>A0A8J6FXE0</accession>
<sequence length="113" mass="12459">MKESRSDPSRTAVYNVELLCHKTSQRASMTLKGFLLPVLLLCLLHSADTSKPGYALTIPAVLNSGVIEKACFTFQDYEKALNINVVLEYAARNTTIFAGNVPPPEYSNCSDFQ</sequence>
<keyword evidence="1" id="KW-0732">Signal</keyword>
<protein>
    <submittedName>
        <fullName evidence="2">Uncharacterized protein</fullName>
    </submittedName>
</protein>
<proteinExistence type="predicted"/>
<dbReference type="AlphaFoldDB" id="A0A8J6FXE0"/>
<name>A0A8J6FXE0_ELECQ</name>
<feature type="non-terminal residue" evidence="2">
    <location>
        <position position="113"/>
    </location>
</feature>
<comment type="caution">
    <text evidence="2">The sequence shown here is derived from an EMBL/GenBank/DDBJ whole genome shotgun (WGS) entry which is preliminary data.</text>
</comment>
<keyword evidence="3" id="KW-1185">Reference proteome</keyword>
<reference evidence="2" key="1">
    <citation type="thesis" date="2020" institute="ProQuest LLC" country="789 East Eisenhower Parkway, Ann Arbor, MI, USA">
        <title>Comparative Genomics and Chromosome Evolution.</title>
        <authorList>
            <person name="Mudd A.B."/>
        </authorList>
    </citation>
    <scope>NUCLEOTIDE SEQUENCE</scope>
    <source>
        <strain evidence="2">HN-11 Male</strain>
        <tissue evidence="2">Kidney and liver</tissue>
    </source>
</reference>
<evidence type="ECO:0000313" key="3">
    <source>
        <dbReference type="Proteomes" id="UP000770717"/>
    </source>
</evidence>
<gene>
    <name evidence="2" type="ORF">GDO78_002128</name>
</gene>
<feature type="signal peptide" evidence="1">
    <location>
        <begin position="1"/>
        <end position="49"/>
    </location>
</feature>
<evidence type="ECO:0000313" key="2">
    <source>
        <dbReference type="EMBL" id="KAG9494624.1"/>
    </source>
</evidence>
<organism evidence="2 3">
    <name type="scientific">Eleutherodactylus coqui</name>
    <name type="common">Puerto Rican coqui</name>
    <dbReference type="NCBI Taxonomy" id="57060"/>
    <lineage>
        <taxon>Eukaryota</taxon>
        <taxon>Metazoa</taxon>
        <taxon>Chordata</taxon>
        <taxon>Craniata</taxon>
        <taxon>Vertebrata</taxon>
        <taxon>Euteleostomi</taxon>
        <taxon>Amphibia</taxon>
        <taxon>Batrachia</taxon>
        <taxon>Anura</taxon>
        <taxon>Neobatrachia</taxon>
        <taxon>Hyloidea</taxon>
        <taxon>Eleutherodactylidae</taxon>
        <taxon>Eleutherodactylinae</taxon>
        <taxon>Eleutherodactylus</taxon>
        <taxon>Eleutherodactylus</taxon>
    </lineage>
</organism>
<dbReference type="EMBL" id="WNTK01000001">
    <property type="protein sequence ID" value="KAG9494624.1"/>
    <property type="molecule type" value="Genomic_DNA"/>
</dbReference>
<dbReference type="Proteomes" id="UP000770717">
    <property type="component" value="Unassembled WGS sequence"/>
</dbReference>